<evidence type="ECO:0000313" key="3">
    <source>
        <dbReference type="EMBL" id="KAG8035115.1"/>
    </source>
</evidence>
<dbReference type="Proteomes" id="UP000729913">
    <property type="component" value="Unassembled WGS sequence"/>
</dbReference>
<proteinExistence type="predicted"/>
<feature type="compositionally biased region" description="Low complexity" evidence="1">
    <location>
        <begin position="56"/>
        <end position="69"/>
    </location>
</feature>
<organism evidence="3 4">
    <name type="scientific">Cotesia typhae</name>
    <dbReference type="NCBI Taxonomy" id="2053667"/>
    <lineage>
        <taxon>Eukaryota</taxon>
        <taxon>Metazoa</taxon>
        <taxon>Ecdysozoa</taxon>
        <taxon>Arthropoda</taxon>
        <taxon>Hexapoda</taxon>
        <taxon>Insecta</taxon>
        <taxon>Pterygota</taxon>
        <taxon>Neoptera</taxon>
        <taxon>Endopterygota</taxon>
        <taxon>Hymenoptera</taxon>
        <taxon>Apocrita</taxon>
        <taxon>Ichneumonoidea</taxon>
        <taxon>Braconidae</taxon>
        <taxon>Microgastrinae</taxon>
        <taxon>Cotesia</taxon>
    </lineage>
</organism>
<feature type="compositionally biased region" description="Basic and acidic residues" evidence="1">
    <location>
        <begin position="70"/>
        <end position="83"/>
    </location>
</feature>
<feature type="transmembrane region" description="Helical" evidence="2">
    <location>
        <begin position="109"/>
        <end position="129"/>
    </location>
</feature>
<dbReference type="AlphaFoldDB" id="A0A8J5UT97"/>
<protein>
    <submittedName>
        <fullName evidence="3">Uncharacterized protein</fullName>
    </submittedName>
</protein>
<dbReference type="EMBL" id="JAAOIC020000064">
    <property type="protein sequence ID" value="KAG8035115.1"/>
    <property type="molecule type" value="Genomic_DNA"/>
</dbReference>
<reference evidence="3" key="1">
    <citation type="submission" date="2020-03" db="EMBL/GenBank/DDBJ databases">
        <authorList>
            <person name="Chebbi M.A."/>
            <person name="Drezen J.M."/>
        </authorList>
    </citation>
    <scope>NUCLEOTIDE SEQUENCE</scope>
    <source>
        <tissue evidence="3">Whole body</tissue>
    </source>
</reference>
<accession>A0A8J5UT97</accession>
<evidence type="ECO:0000313" key="4">
    <source>
        <dbReference type="Proteomes" id="UP000729913"/>
    </source>
</evidence>
<reference evidence="3" key="2">
    <citation type="submission" date="2021-04" db="EMBL/GenBank/DDBJ databases">
        <title>Genome-wide patterns of bracovirus chromosomal integration into multiple host tissues during parasitism.</title>
        <authorList>
            <person name="Chebbi M.A.C."/>
        </authorList>
    </citation>
    <scope>NUCLEOTIDE SEQUENCE</scope>
    <source>
        <tissue evidence="3">Whole body</tissue>
    </source>
</reference>
<evidence type="ECO:0000256" key="2">
    <source>
        <dbReference type="SAM" id="Phobius"/>
    </source>
</evidence>
<comment type="caution">
    <text evidence="3">The sequence shown here is derived from an EMBL/GenBank/DDBJ whole genome shotgun (WGS) entry which is preliminary data.</text>
</comment>
<keyword evidence="2" id="KW-0812">Transmembrane</keyword>
<name>A0A8J5UT97_9HYME</name>
<evidence type="ECO:0000256" key="1">
    <source>
        <dbReference type="SAM" id="MobiDB-lite"/>
    </source>
</evidence>
<keyword evidence="2" id="KW-0472">Membrane</keyword>
<keyword evidence="2" id="KW-1133">Transmembrane helix</keyword>
<keyword evidence="4" id="KW-1185">Reference proteome</keyword>
<feature type="region of interest" description="Disordered" evidence="1">
    <location>
        <begin position="56"/>
        <end position="84"/>
    </location>
</feature>
<gene>
    <name evidence="3" type="ORF">G9C98_001605</name>
</gene>
<sequence length="345" mass="39954">MEAIMMRDQRTTSHRVFNNNTNCFQYFDGVNRTLSKKKSRVNVCVNNSNNFIKNNNNQSSSNYCENNSENNKRTDFNDNRNDSDIESGYTSENFNYYDWSSGKTNCSTWLTFISVPLGLAGLLIVLLFVTANGKPTAPMAVHKQQFTSTPKWINPCGEAAENPDGSIYIEQMKDEQLLGTIILRARNALDHAKRFCDHFYHWLPGPLEIPKQLGTTLSEDYLSKLEVRLIDSALLNAYEYMQKYAVGLEQITYDQKEEQLNFQKEFVETEHNLRSVLCELQVAMMERGVPQRGDVSRDIMPDMFRQVESITSRNTRDWIIFRDYMNGLEYVVQVFEHLKNNLESS</sequence>
<dbReference type="OrthoDB" id="6049566at2759"/>